<gene>
    <name evidence="1" type="ORF">A1356_03815</name>
</gene>
<protein>
    <submittedName>
        <fullName evidence="1">Uncharacterized protein</fullName>
    </submittedName>
</protein>
<dbReference type="Gene3D" id="3.90.320.10">
    <property type="match status" value="1"/>
</dbReference>
<evidence type="ECO:0000313" key="2">
    <source>
        <dbReference type="Proteomes" id="UP000077734"/>
    </source>
</evidence>
<dbReference type="AlphaFoldDB" id="A0AA91DG40"/>
<evidence type="ECO:0000313" key="1">
    <source>
        <dbReference type="EMBL" id="OAI29909.1"/>
    </source>
</evidence>
<name>A0AA91DG40_9GAMM</name>
<dbReference type="Proteomes" id="UP000077734">
    <property type="component" value="Unassembled WGS sequence"/>
</dbReference>
<proteinExistence type="predicted"/>
<reference evidence="1 2" key="1">
    <citation type="submission" date="2016-03" db="EMBL/GenBank/DDBJ databases">
        <authorList>
            <person name="Heylen K."/>
            <person name="De Vos P."/>
            <person name="Vekeman B."/>
        </authorList>
    </citation>
    <scope>NUCLEOTIDE SEQUENCE [LARGE SCALE GENOMIC DNA]</scope>
    <source>
        <strain evidence="1 2">R-49807</strain>
    </source>
</reference>
<organism evidence="1 2">
    <name type="scientific">Methylomonas koyamae</name>
    <dbReference type="NCBI Taxonomy" id="702114"/>
    <lineage>
        <taxon>Bacteria</taxon>
        <taxon>Pseudomonadati</taxon>
        <taxon>Pseudomonadota</taxon>
        <taxon>Gammaproteobacteria</taxon>
        <taxon>Methylococcales</taxon>
        <taxon>Methylococcaceae</taxon>
        <taxon>Methylomonas</taxon>
    </lineage>
</organism>
<keyword evidence="2" id="KW-1185">Reference proteome</keyword>
<comment type="caution">
    <text evidence="1">The sequence shown here is derived from an EMBL/GenBank/DDBJ whole genome shotgun (WGS) entry which is preliminary data.</text>
</comment>
<dbReference type="EMBL" id="LUUL01000023">
    <property type="protein sequence ID" value="OAI29909.1"/>
    <property type="molecule type" value="Genomic_DNA"/>
</dbReference>
<sequence length="166" mass="19076">MIRNCDIADINEQLKENLEGFIEKHGGDYYYNDIANIIRRFRENLLNACGQLYGAKLVNGDNEFNNSIFVGGADFDCIIHHKDKKVLTEIKTSKNNTTIKNLRQLLTYALLYDPELDFFEIDSIGFYHSRSGSFRYIDIDNTILNVFPGFKSVTDARKSFINAISK</sequence>
<dbReference type="InterPro" id="IPR011604">
    <property type="entry name" value="PDDEXK-like_dom_sf"/>
</dbReference>
<accession>A0AA91DG40</accession>